<comment type="subcellular location">
    <subcellularLocation>
        <location evidence="1">Nucleus</location>
    </subcellularLocation>
</comment>
<sequence length="247" mass="27509">MVKQTIGKPSERNDIKYKGVRKRKWGKWVSEIRLPNSRERIWLGSYDAAEKAARAFDAALFCLRGHTAKFNFPDNPPEISGGRSLSPAQIQTEAARFANSELPRSHQSMSEFQAESQSMSELQAESQSMSELQAESQSMSELQAESQSMSELQAESHSPSVSEGSGTVFVDSEFLVTPNDSFSDPFSTFGSGNYATEYGLFAGFDEMNYQFFSPAAAVPTPVVDYYAEENLDGQFFSPAQESFLWNF</sequence>
<comment type="similarity">
    <text evidence="7">Belongs to the AP2/ERF transcription factor family. ERF subfamily.</text>
</comment>
<dbReference type="InterPro" id="IPR036955">
    <property type="entry name" value="AP2/ERF_dom_sf"/>
</dbReference>
<evidence type="ECO:0000256" key="1">
    <source>
        <dbReference type="ARBA" id="ARBA00004123"/>
    </source>
</evidence>
<comment type="caution">
    <text evidence="10">The sequence shown here is derived from an EMBL/GenBank/DDBJ whole genome shotgun (WGS) entry which is preliminary data.</text>
</comment>
<dbReference type="InterPro" id="IPR051032">
    <property type="entry name" value="AP2/ERF_TF_ERF_subfamily"/>
</dbReference>
<organism evidence="10 11">
    <name type="scientific">Malus baccata</name>
    <name type="common">Siberian crab apple</name>
    <name type="synonym">Pyrus baccata</name>
    <dbReference type="NCBI Taxonomy" id="106549"/>
    <lineage>
        <taxon>Eukaryota</taxon>
        <taxon>Viridiplantae</taxon>
        <taxon>Streptophyta</taxon>
        <taxon>Embryophyta</taxon>
        <taxon>Tracheophyta</taxon>
        <taxon>Spermatophyta</taxon>
        <taxon>Magnoliopsida</taxon>
        <taxon>eudicotyledons</taxon>
        <taxon>Gunneridae</taxon>
        <taxon>Pentapetalae</taxon>
        <taxon>rosids</taxon>
        <taxon>fabids</taxon>
        <taxon>Rosales</taxon>
        <taxon>Rosaceae</taxon>
        <taxon>Amygdaloideae</taxon>
        <taxon>Maleae</taxon>
        <taxon>Malus</taxon>
    </lineage>
</organism>
<dbReference type="PANTHER" id="PTHR31985">
    <property type="entry name" value="ETHYLENE-RESPONSIVE TRANSCRIPTION FACTOR ERF042-RELATED"/>
    <property type="match status" value="1"/>
</dbReference>
<keyword evidence="3" id="KW-0238">DNA-binding</keyword>
<dbReference type="GO" id="GO:0003677">
    <property type="term" value="F:DNA binding"/>
    <property type="evidence" value="ECO:0007669"/>
    <property type="project" value="UniProtKB-KW"/>
</dbReference>
<evidence type="ECO:0000256" key="7">
    <source>
        <dbReference type="ARBA" id="ARBA00024343"/>
    </source>
</evidence>
<dbReference type="GO" id="GO:0005634">
    <property type="term" value="C:nucleus"/>
    <property type="evidence" value="ECO:0007669"/>
    <property type="project" value="UniProtKB-SubCell"/>
</dbReference>
<evidence type="ECO:0000256" key="8">
    <source>
        <dbReference type="SAM" id="MobiDB-lite"/>
    </source>
</evidence>
<dbReference type="Gene3D" id="3.30.730.10">
    <property type="entry name" value="AP2/ERF domain"/>
    <property type="match status" value="1"/>
</dbReference>
<dbReference type="PROSITE" id="PS51032">
    <property type="entry name" value="AP2_ERF"/>
    <property type="match status" value="1"/>
</dbReference>
<keyword evidence="11" id="KW-1185">Reference proteome</keyword>
<dbReference type="SMART" id="SM00380">
    <property type="entry name" value="AP2"/>
    <property type="match status" value="1"/>
</dbReference>
<name>A0A540LSM8_MALBA</name>
<evidence type="ECO:0000259" key="9">
    <source>
        <dbReference type="PROSITE" id="PS51032"/>
    </source>
</evidence>
<accession>A0A540LSM8</accession>
<dbReference type="EMBL" id="VIEB01000476">
    <property type="protein sequence ID" value="TQD89520.1"/>
    <property type="molecule type" value="Genomic_DNA"/>
</dbReference>
<feature type="region of interest" description="Disordered" evidence="8">
    <location>
        <begin position="100"/>
        <end position="164"/>
    </location>
</feature>
<dbReference type="InterPro" id="IPR001471">
    <property type="entry name" value="AP2/ERF_dom"/>
</dbReference>
<dbReference type="AlphaFoldDB" id="A0A540LSM8"/>
<dbReference type="PANTHER" id="PTHR31985:SF215">
    <property type="entry name" value="OS02G0781300 PROTEIN"/>
    <property type="match status" value="1"/>
</dbReference>
<dbReference type="PRINTS" id="PR00367">
    <property type="entry name" value="ETHRSPELEMNT"/>
</dbReference>
<keyword evidence="2" id="KW-0805">Transcription regulation</keyword>
<dbReference type="SUPFAM" id="SSF54171">
    <property type="entry name" value="DNA-binding domain"/>
    <property type="match status" value="1"/>
</dbReference>
<keyword evidence="4" id="KW-0010">Activator</keyword>
<protein>
    <recommendedName>
        <fullName evidence="9">AP2/ERF domain-containing protein</fullName>
    </recommendedName>
</protein>
<evidence type="ECO:0000313" key="11">
    <source>
        <dbReference type="Proteomes" id="UP000315295"/>
    </source>
</evidence>
<evidence type="ECO:0000256" key="2">
    <source>
        <dbReference type="ARBA" id="ARBA00023015"/>
    </source>
</evidence>
<dbReference type="Proteomes" id="UP000315295">
    <property type="component" value="Unassembled WGS sequence"/>
</dbReference>
<evidence type="ECO:0000313" key="10">
    <source>
        <dbReference type="EMBL" id="TQD89520.1"/>
    </source>
</evidence>
<dbReference type="InterPro" id="IPR016177">
    <property type="entry name" value="DNA-bd_dom_sf"/>
</dbReference>
<evidence type="ECO:0000256" key="6">
    <source>
        <dbReference type="ARBA" id="ARBA00023242"/>
    </source>
</evidence>
<keyword evidence="6" id="KW-0539">Nucleus</keyword>
<proteinExistence type="inferred from homology"/>
<dbReference type="CDD" id="cd00018">
    <property type="entry name" value="AP2"/>
    <property type="match status" value="1"/>
</dbReference>
<evidence type="ECO:0000256" key="3">
    <source>
        <dbReference type="ARBA" id="ARBA00023125"/>
    </source>
</evidence>
<reference evidence="10 11" key="1">
    <citation type="journal article" date="2019" name="G3 (Bethesda)">
        <title>Sequencing of a Wild Apple (Malus baccata) Genome Unravels the Differences Between Cultivated and Wild Apple Species Regarding Disease Resistance and Cold Tolerance.</title>
        <authorList>
            <person name="Chen X."/>
        </authorList>
    </citation>
    <scope>NUCLEOTIDE SEQUENCE [LARGE SCALE GENOMIC DNA]</scope>
    <source>
        <strain evidence="11">cv. Shandingzi</strain>
        <tissue evidence="10">Leaves</tissue>
    </source>
</reference>
<dbReference type="Pfam" id="PF00847">
    <property type="entry name" value="AP2"/>
    <property type="match status" value="1"/>
</dbReference>
<gene>
    <name evidence="10" type="ORF">C1H46_024919</name>
</gene>
<feature type="domain" description="AP2/ERF" evidence="9">
    <location>
        <begin position="16"/>
        <end position="73"/>
    </location>
</feature>
<dbReference type="GO" id="GO:0003700">
    <property type="term" value="F:DNA-binding transcription factor activity"/>
    <property type="evidence" value="ECO:0007669"/>
    <property type="project" value="InterPro"/>
</dbReference>
<dbReference type="FunFam" id="3.30.730.10:FF:000001">
    <property type="entry name" value="Ethylene-responsive transcription factor 2"/>
    <property type="match status" value="1"/>
</dbReference>
<feature type="compositionally biased region" description="Polar residues" evidence="8">
    <location>
        <begin position="105"/>
        <end position="164"/>
    </location>
</feature>
<evidence type="ECO:0000256" key="5">
    <source>
        <dbReference type="ARBA" id="ARBA00023163"/>
    </source>
</evidence>
<dbReference type="STRING" id="106549.A0A540LSM8"/>
<evidence type="ECO:0000256" key="4">
    <source>
        <dbReference type="ARBA" id="ARBA00023159"/>
    </source>
</evidence>
<keyword evidence="5" id="KW-0804">Transcription</keyword>